<dbReference type="GO" id="GO:0016018">
    <property type="term" value="F:cyclosporin A binding"/>
    <property type="evidence" value="ECO:0007669"/>
    <property type="project" value="TreeGrafter"/>
</dbReference>
<dbReference type="GO" id="GO:0003755">
    <property type="term" value="F:peptidyl-prolyl cis-trans isomerase activity"/>
    <property type="evidence" value="ECO:0007669"/>
    <property type="project" value="UniProtKB-EC"/>
</dbReference>
<dbReference type="InterPro" id="IPR029000">
    <property type="entry name" value="Cyclophilin-like_dom_sf"/>
</dbReference>
<dbReference type="PROSITE" id="PS50072">
    <property type="entry name" value="CSA_PPIASE_2"/>
    <property type="match status" value="1"/>
</dbReference>
<dbReference type="PANTHER" id="PTHR11071">
    <property type="entry name" value="PEPTIDYL-PROLYL CIS-TRANS ISOMERASE"/>
    <property type="match status" value="1"/>
</dbReference>
<dbReference type="Proteomes" id="UP000095728">
    <property type="component" value="Unassembled WGS sequence"/>
</dbReference>
<feature type="domain" description="PPIase cyclophilin-type" evidence="4">
    <location>
        <begin position="53"/>
        <end position="221"/>
    </location>
</feature>
<evidence type="ECO:0000313" key="5">
    <source>
        <dbReference type="EMBL" id="OEJ80664.1"/>
    </source>
</evidence>
<sequence>MFVSNFVSIVYLLCITPFLSKVFHVVNAAPHGAGGVYEINPPATDLVYFTLEYYDVDTKQMEFHDIVIELYGSVVPNTTFNFRGLSDGVKALMPNEENKKNAVTVGYKDKPFHRIISDFMMQGGDVLPEIGPFSLFGYKFDDENFWLKHDRPGRLSMANSGSDSNASQFFITFKSLPDLDGKHVVFGQVIQGMDVLLNKIQYLETENDIDTQKVKIVYSKAQGLRLQDEKAKHKEYVEKVTKYREGTKDESNSVSYDPMTIGKTSKYEDMHSLTQTSKTSSYGGESIDSDGNHVVNSVFFDLIMFLLKIGGIAGVAFYGYKYFKKTRNSNKVVGLRHD</sequence>
<dbReference type="FunCoup" id="A0A1E5R187">
    <property type="interactions" value="51"/>
</dbReference>
<organism evidence="5 6">
    <name type="scientific">Hanseniaspora osmophila</name>
    <dbReference type="NCBI Taxonomy" id="56408"/>
    <lineage>
        <taxon>Eukaryota</taxon>
        <taxon>Fungi</taxon>
        <taxon>Dikarya</taxon>
        <taxon>Ascomycota</taxon>
        <taxon>Saccharomycotina</taxon>
        <taxon>Saccharomycetes</taxon>
        <taxon>Saccharomycodales</taxon>
        <taxon>Saccharomycodaceae</taxon>
        <taxon>Hanseniaspora</taxon>
    </lineage>
</organism>
<name>A0A1E5R187_9ASCO</name>
<feature type="signal peptide" evidence="3">
    <location>
        <begin position="1"/>
        <end position="28"/>
    </location>
</feature>
<accession>A0A1E5R187</accession>
<dbReference type="Pfam" id="PF00160">
    <property type="entry name" value="Pro_isomerase"/>
    <property type="match status" value="1"/>
</dbReference>
<dbReference type="EMBL" id="LPNM01000011">
    <property type="protein sequence ID" value="OEJ80664.1"/>
    <property type="molecule type" value="Genomic_DNA"/>
</dbReference>
<evidence type="ECO:0000256" key="1">
    <source>
        <dbReference type="ARBA" id="ARBA00000971"/>
    </source>
</evidence>
<dbReference type="InterPro" id="IPR002130">
    <property type="entry name" value="Cyclophilin-type_PPIase_dom"/>
</dbReference>
<keyword evidence="2" id="KW-1133">Transmembrane helix</keyword>
<protein>
    <submittedName>
        <fullName evidence="5">Peptidyl-prolyl cis-trans isomerase CPR4</fullName>
    </submittedName>
</protein>
<dbReference type="GO" id="GO:0000324">
    <property type="term" value="C:fungal-type vacuole"/>
    <property type="evidence" value="ECO:0007669"/>
    <property type="project" value="TreeGrafter"/>
</dbReference>
<reference evidence="6" key="1">
    <citation type="journal article" date="2016" name="Genome Announc.">
        <title>Genome sequences of three species of Hanseniaspora isolated from spontaneous wine fermentations.</title>
        <authorList>
            <person name="Sternes P.R."/>
            <person name="Lee D."/>
            <person name="Kutyna D.R."/>
            <person name="Borneman A.R."/>
        </authorList>
    </citation>
    <scope>NUCLEOTIDE SEQUENCE [LARGE SCALE GENOMIC DNA]</scope>
    <source>
        <strain evidence="6">AWRI3579</strain>
    </source>
</reference>
<dbReference type="OrthoDB" id="193499at2759"/>
<keyword evidence="3" id="KW-0732">Signal</keyword>
<feature type="transmembrane region" description="Helical" evidence="2">
    <location>
        <begin position="298"/>
        <end position="320"/>
    </location>
</feature>
<proteinExistence type="predicted"/>
<evidence type="ECO:0000256" key="3">
    <source>
        <dbReference type="SAM" id="SignalP"/>
    </source>
</evidence>
<keyword evidence="5" id="KW-0413">Isomerase</keyword>
<keyword evidence="2" id="KW-0812">Transmembrane</keyword>
<dbReference type="GO" id="GO:0006457">
    <property type="term" value="P:protein folding"/>
    <property type="evidence" value="ECO:0007669"/>
    <property type="project" value="TreeGrafter"/>
</dbReference>
<gene>
    <name evidence="5" type="ORF">AWRI3579_g4266</name>
</gene>
<dbReference type="SUPFAM" id="SSF50891">
    <property type="entry name" value="Cyclophilin-like"/>
    <property type="match status" value="1"/>
</dbReference>
<evidence type="ECO:0000259" key="4">
    <source>
        <dbReference type="PROSITE" id="PS50072"/>
    </source>
</evidence>
<comment type="catalytic activity">
    <reaction evidence="1">
        <text>[protein]-peptidylproline (omega=180) = [protein]-peptidylproline (omega=0)</text>
        <dbReference type="Rhea" id="RHEA:16237"/>
        <dbReference type="Rhea" id="RHEA-COMP:10747"/>
        <dbReference type="Rhea" id="RHEA-COMP:10748"/>
        <dbReference type="ChEBI" id="CHEBI:83833"/>
        <dbReference type="ChEBI" id="CHEBI:83834"/>
        <dbReference type="EC" id="5.2.1.8"/>
    </reaction>
</comment>
<dbReference type="InParanoid" id="A0A1E5R187"/>
<evidence type="ECO:0000313" key="6">
    <source>
        <dbReference type="Proteomes" id="UP000095728"/>
    </source>
</evidence>
<evidence type="ECO:0000256" key="2">
    <source>
        <dbReference type="SAM" id="Phobius"/>
    </source>
</evidence>
<dbReference type="STRING" id="56408.A0A1E5R187"/>
<comment type="caution">
    <text evidence="5">The sequence shown here is derived from an EMBL/GenBank/DDBJ whole genome shotgun (WGS) entry which is preliminary data.</text>
</comment>
<dbReference type="AlphaFoldDB" id="A0A1E5R187"/>
<keyword evidence="6" id="KW-1185">Reference proteome</keyword>
<dbReference type="Gene3D" id="2.40.100.10">
    <property type="entry name" value="Cyclophilin-like"/>
    <property type="match status" value="1"/>
</dbReference>
<feature type="chain" id="PRO_5009184558" evidence="3">
    <location>
        <begin position="29"/>
        <end position="338"/>
    </location>
</feature>
<keyword evidence="2" id="KW-0472">Membrane</keyword>
<dbReference type="GO" id="GO:0005783">
    <property type="term" value="C:endoplasmic reticulum"/>
    <property type="evidence" value="ECO:0007669"/>
    <property type="project" value="TreeGrafter"/>
</dbReference>
<dbReference type="PANTHER" id="PTHR11071:SF568">
    <property type="entry name" value="PEPTIDYL-PROLYL CIS-TRANS ISOMERASE CPR4-RELATED"/>
    <property type="match status" value="1"/>
</dbReference>
<dbReference type="PRINTS" id="PR00153">
    <property type="entry name" value="CSAPPISMRASE"/>
</dbReference>